<dbReference type="InterPro" id="IPR018392">
    <property type="entry name" value="LysM"/>
</dbReference>
<reference evidence="6" key="1">
    <citation type="journal article" date="2017" name="Appl. Environ. Microbiol.">
        <title>Genomic analysis of Calderihabitans maritimus KKC1, a thermophilic hydrogenogenic carboxydotrophic bacterium isolated from marine sediment.</title>
        <authorList>
            <person name="Omae K."/>
            <person name="Yoneda Y."/>
            <person name="Fukuyama Y."/>
            <person name="Yoshida T."/>
            <person name="Sako Y."/>
        </authorList>
    </citation>
    <scope>NUCLEOTIDE SEQUENCE [LARGE SCALE GENOMIC DNA]</scope>
    <source>
        <strain evidence="6">KKC1</strain>
    </source>
</reference>
<sequence>MHVFSKEEIKTLKQHVLSRSKSRWKALGFCLALVLSVALVWFIIDGGQAPRGYAVIIDGREFGIVADTSKAEEVLEIVREDTSRRVGLPLQYSNQISFEEVKSDKVQFLSAEQLAVIFRDNLNFVTPATGIEIDGDLKLFVKDEDTARKLLQRLKDSYLPPEEVQMEKLVLQEKIGFVSQIVPYTEVMSEEDAFQWLKNGSKKIETHVVKQGDSLWSIAAAHNLDVEELKEANPELNSDLLSIGQEIKLVKADPPVHVLVSYTYSKRESIPYRVKVENSDDLWRGQEVVRQKGIKGEKEVVYRVLERNGVEVEREVLQEKVLKQPVTQIVARGTRMMVASRGAGGSGRLAWPLRGIITSYYGYRGREFHTGLDIDGKTGDPVLAAEKGKVIFTGWLGNYGRTVAIDHGDGLVTRYTHLNSIKVKRGQEVSRGEVIGTVGSTGRSTGSHLHFEVLVNGNPRNPLKYLR</sequence>
<dbReference type="RefSeq" id="WP_088554806.1">
    <property type="nucleotide sequence ID" value="NZ_BDGJ01000168.1"/>
</dbReference>
<evidence type="ECO:0000259" key="4">
    <source>
        <dbReference type="PROSITE" id="PS51782"/>
    </source>
</evidence>
<evidence type="ECO:0000313" key="5">
    <source>
        <dbReference type="EMBL" id="GAW93730.1"/>
    </source>
</evidence>
<dbReference type="InterPro" id="IPR011098">
    <property type="entry name" value="G5_dom"/>
</dbReference>
<comment type="caution">
    <text evidence="5">The sequence shown here is derived from an EMBL/GenBank/DDBJ whole genome shotgun (WGS) entry which is preliminary data.</text>
</comment>
<feature type="domain" description="G5" evidence="3">
    <location>
        <begin position="256"/>
        <end position="336"/>
    </location>
</feature>
<dbReference type="PANTHER" id="PTHR21666:SF270">
    <property type="entry name" value="MUREIN HYDROLASE ACTIVATOR ENVC"/>
    <property type="match status" value="1"/>
</dbReference>
<dbReference type="SMART" id="SM00257">
    <property type="entry name" value="LysM"/>
    <property type="match status" value="1"/>
</dbReference>
<keyword evidence="6" id="KW-1185">Reference proteome</keyword>
<organism evidence="5 6">
    <name type="scientific">Calderihabitans maritimus</name>
    <dbReference type="NCBI Taxonomy" id="1246530"/>
    <lineage>
        <taxon>Bacteria</taxon>
        <taxon>Bacillati</taxon>
        <taxon>Bacillota</taxon>
        <taxon>Clostridia</taxon>
        <taxon>Neomoorellales</taxon>
        <taxon>Calderihabitantaceae</taxon>
        <taxon>Calderihabitans</taxon>
    </lineage>
</organism>
<dbReference type="InterPro" id="IPR011055">
    <property type="entry name" value="Dup_hybrid_motif"/>
</dbReference>
<evidence type="ECO:0000313" key="6">
    <source>
        <dbReference type="Proteomes" id="UP000197032"/>
    </source>
</evidence>
<protein>
    <submittedName>
        <fullName evidence="5">Peptidase M23B</fullName>
    </submittedName>
</protein>
<proteinExistence type="predicted"/>
<evidence type="ECO:0000256" key="2">
    <source>
        <dbReference type="SAM" id="Phobius"/>
    </source>
</evidence>
<evidence type="ECO:0000259" key="3">
    <source>
        <dbReference type="PROSITE" id="PS51109"/>
    </source>
</evidence>
<keyword evidence="2" id="KW-0472">Membrane</keyword>
<feature type="transmembrane region" description="Helical" evidence="2">
    <location>
        <begin position="26"/>
        <end position="44"/>
    </location>
</feature>
<gene>
    <name evidence="5" type="ORF">KKC1_28580</name>
</gene>
<dbReference type="GO" id="GO:0004222">
    <property type="term" value="F:metalloendopeptidase activity"/>
    <property type="evidence" value="ECO:0007669"/>
    <property type="project" value="TreeGrafter"/>
</dbReference>
<dbReference type="Pfam" id="PF01551">
    <property type="entry name" value="Peptidase_M23"/>
    <property type="match status" value="1"/>
</dbReference>
<dbReference type="PROSITE" id="PS51109">
    <property type="entry name" value="G5"/>
    <property type="match status" value="1"/>
</dbReference>
<dbReference type="EMBL" id="BDGJ01000168">
    <property type="protein sequence ID" value="GAW93730.1"/>
    <property type="molecule type" value="Genomic_DNA"/>
</dbReference>
<dbReference type="OrthoDB" id="9814460at2"/>
<evidence type="ECO:0000256" key="1">
    <source>
        <dbReference type="ARBA" id="ARBA00022729"/>
    </source>
</evidence>
<keyword evidence="1" id="KW-0732">Signal</keyword>
<dbReference type="SMART" id="SM01208">
    <property type="entry name" value="G5"/>
    <property type="match status" value="1"/>
</dbReference>
<keyword evidence="2" id="KW-1133">Transmembrane helix</keyword>
<dbReference type="Pfam" id="PF01476">
    <property type="entry name" value="LysM"/>
    <property type="match status" value="1"/>
</dbReference>
<dbReference type="Gene3D" id="2.20.230.10">
    <property type="entry name" value="Resuscitation-promoting factor rpfb"/>
    <property type="match status" value="1"/>
</dbReference>
<dbReference type="SUPFAM" id="SSF51261">
    <property type="entry name" value="Duplicated hybrid motif"/>
    <property type="match status" value="1"/>
</dbReference>
<dbReference type="PROSITE" id="PS51782">
    <property type="entry name" value="LYSM"/>
    <property type="match status" value="1"/>
</dbReference>
<accession>A0A1Z5HWR8</accession>
<dbReference type="CDD" id="cd12797">
    <property type="entry name" value="M23_peptidase"/>
    <property type="match status" value="1"/>
</dbReference>
<dbReference type="Gene3D" id="3.10.350.10">
    <property type="entry name" value="LysM domain"/>
    <property type="match status" value="1"/>
</dbReference>
<dbReference type="InterPro" id="IPR050570">
    <property type="entry name" value="Cell_wall_metabolism_enzyme"/>
</dbReference>
<keyword evidence="2" id="KW-0812">Transmembrane</keyword>
<dbReference type="InterPro" id="IPR016047">
    <property type="entry name" value="M23ase_b-sheet_dom"/>
</dbReference>
<dbReference type="AlphaFoldDB" id="A0A1Z5HWR8"/>
<feature type="domain" description="LysM" evidence="4">
    <location>
        <begin position="205"/>
        <end position="249"/>
    </location>
</feature>
<dbReference type="Gene3D" id="2.70.70.10">
    <property type="entry name" value="Glucose Permease (Domain IIA)"/>
    <property type="match status" value="1"/>
</dbReference>
<dbReference type="PANTHER" id="PTHR21666">
    <property type="entry name" value="PEPTIDASE-RELATED"/>
    <property type="match status" value="1"/>
</dbReference>
<dbReference type="CDD" id="cd00118">
    <property type="entry name" value="LysM"/>
    <property type="match status" value="1"/>
</dbReference>
<name>A0A1Z5HWR8_9FIRM</name>
<dbReference type="Pfam" id="PF07501">
    <property type="entry name" value="G5"/>
    <property type="match status" value="1"/>
</dbReference>
<dbReference type="InterPro" id="IPR036779">
    <property type="entry name" value="LysM_dom_sf"/>
</dbReference>
<dbReference type="Proteomes" id="UP000197032">
    <property type="component" value="Unassembled WGS sequence"/>
</dbReference>